<dbReference type="EMBL" id="FNAJ01000002">
    <property type="protein sequence ID" value="SDD77469.1"/>
    <property type="molecule type" value="Genomic_DNA"/>
</dbReference>
<proteinExistence type="predicted"/>
<reference evidence="2 3" key="1">
    <citation type="submission" date="2016-10" db="EMBL/GenBank/DDBJ databases">
        <authorList>
            <person name="Varghese N."/>
            <person name="Submissions S."/>
        </authorList>
    </citation>
    <scope>NUCLEOTIDE SEQUENCE [LARGE SCALE GENOMIC DNA]</scope>
    <source>
        <strain evidence="2 3">DSM 2260</strain>
    </source>
</reference>
<comment type="caution">
    <text evidence="1">The sequence shown here is derived from an EMBL/GenBank/DDBJ whole genome shotgun (WGS) entry which is preliminary data.</text>
</comment>
<sequence length="242" mass="26727">MTLRVFELSQDSAMWPRINGSFNAAHKWGLPGLAGCPGCGVTWASSGHQYPAVDLSNLPAQCEFLKARPEPFEEFARLRELVRPLAPPGALLPPGTLFGPLVGTASGRFADFETQGSMLLVVRREALERLQVEGVRGLVGCKTELRFRQKDPPELLELQLEPRGHLHPDCYPPELPPPCDTCGRFKLTLPDDPILDAATLPTDRDVFRVGNFATVMVGTERFKDAVQRLGLEGITFRELPTR</sequence>
<evidence type="ECO:0000313" key="3">
    <source>
        <dbReference type="Proteomes" id="UP000198717"/>
    </source>
</evidence>
<name>A0A511H9L7_9BACT</name>
<protein>
    <submittedName>
        <fullName evidence="2">Myxococcus xanthus double-CXXCG motif paralogous family</fullName>
    </submittedName>
</protein>
<dbReference type="RefSeq" id="WP_090488461.1">
    <property type="nucleotide sequence ID" value="NZ_BJVY01000008.1"/>
</dbReference>
<evidence type="ECO:0000313" key="4">
    <source>
        <dbReference type="Proteomes" id="UP000321224"/>
    </source>
</evidence>
<keyword evidence="3" id="KW-1185">Reference proteome</keyword>
<accession>A0A511H9L7</accession>
<dbReference type="InterPro" id="IPR011750">
    <property type="entry name" value="Gmx_para_CXXCG"/>
</dbReference>
<dbReference type="Proteomes" id="UP000198717">
    <property type="component" value="Unassembled WGS sequence"/>
</dbReference>
<organism evidence="1 4">
    <name type="scientific">Myxococcus virescens</name>
    <dbReference type="NCBI Taxonomy" id="83456"/>
    <lineage>
        <taxon>Bacteria</taxon>
        <taxon>Pseudomonadati</taxon>
        <taxon>Myxococcota</taxon>
        <taxon>Myxococcia</taxon>
        <taxon>Myxococcales</taxon>
        <taxon>Cystobacterineae</taxon>
        <taxon>Myxococcaceae</taxon>
        <taxon>Myxococcus</taxon>
    </lineage>
</organism>
<dbReference type="Pfam" id="PF09535">
    <property type="entry name" value="Gmx_para_CXXCG"/>
    <property type="match status" value="1"/>
</dbReference>
<dbReference type="EMBL" id="BJVY01000008">
    <property type="protein sequence ID" value="GEL70222.1"/>
    <property type="molecule type" value="Genomic_DNA"/>
</dbReference>
<evidence type="ECO:0000313" key="2">
    <source>
        <dbReference type="EMBL" id="SDD77469.1"/>
    </source>
</evidence>
<dbReference type="AlphaFoldDB" id="A0A511H9L7"/>
<evidence type="ECO:0000313" key="1">
    <source>
        <dbReference type="EMBL" id="GEL70222.1"/>
    </source>
</evidence>
<dbReference type="NCBIfam" id="TIGR02264">
    <property type="entry name" value="gmx_para_CXXCG"/>
    <property type="match status" value="1"/>
</dbReference>
<reference evidence="1 4" key="2">
    <citation type="submission" date="2019-07" db="EMBL/GenBank/DDBJ databases">
        <title>Whole genome shotgun sequence of Myxococcus virescens NBRC 100334.</title>
        <authorList>
            <person name="Hosoyama A."/>
            <person name="Uohara A."/>
            <person name="Ohji S."/>
            <person name="Ichikawa N."/>
        </authorList>
    </citation>
    <scope>NUCLEOTIDE SEQUENCE [LARGE SCALE GENOMIC DNA]</scope>
    <source>
        <strain evidence="1 4">NBRC 100334</strain>
    </source>
</reference>
<dbReference type="Proteomes" id="UP000321224">
    <property type="component" value="Unassembled WGS sequence"/>
</dbReference>
<gene>
    <name evidence="1" type="ORF">MVI01_20060</name>
    <name evidence="2" type="ORF">SAMN04488504_102644</name>
</gene>